<name>A0ACB9CK70_ARCLA</name>
<keyword evidence="2" id="KW-1185">Reference proteome</keyword>
<evidence type="ECO:0000313" key="2">
    <source>
        <dbReference type="Proteomes" id="UP001055879"/>
    </source>
</evidence>
<protein>
    <submittedName>
        <fullName evidence="1">Uncharacterized protein</fullName>
    </submittedName>
</protein>
<comment type="caution">
    <text evidence="1">The sequence shown here is derived from an EMBL/GenBank/DDBJ whole genome shotgun (WGS) entry which is preliminary data.</text>
</comment>
<evidence type="ECO:0000313" key="1">
    <source>
        <dbReference type="EMBL" id="KAI3734694.1"/>
    </source>
</evidence>
<accession>A0ACB9CK70</accession>
<gene>
    <name evidence="1" type="ORF">L6452_14169</name>
</gene>
<reference evidence="2" key="1">
    <citation type="journal article" date="2022" name="Mol. Ecol. Resour.">
        <title>The genomes of chicory, endive, great burdock and yacon provide insights into Asteraceae palaeo-polyploidization history and plant inulin production.</title>
        <authorList>
            <person name="Fan W."/>
            <person name="Wang S."/>
            <person name="Wang H."/>
            <person name="Wang A."/>
            <person name="Jiang F."/>
            <person name="Liu H."/>
            <person name="Zhao H."/>
            <person name="Xu D."/>
            <person name="Zhang Y."/>
        </authorList>
    </citation>
    <scope>NUCLEOTIDE SEQUENCE [LARGE SCALE GENOMIC DNA]</scope>
    <source>
        <strain evidence="2">cv. Niubang</strain>
    </source>
</reference>
<proteinExistence type="predicted"/>
<sequence>MSHSSMKTSTIILSFLFYLLFAFTLGYPNLMPSLTITKVRSYKRKHLFRNQTPHHECKTHIHKPLISFWCDTMEASSSLWNWKWDYQEEVRLTEEQKHAPFYSILELETRVAYAREENARKRDEVLHLKCLLAKAIKETDESQFMCQRLVLENLILQQKVQKFEASASFARVPASYIKDDPIVGVASASSSESTEFFAKTKKFDKMSLPLLPSSSLTPHAIDNMVLTKRLPKNGKFLQAMKEAGPLLQTILLAGPIPQWRNPPPQLNSIDISLAFATNPQNVPPSKFISLYNHHQ</sequence>
<dbReference type="Proteomes" id="UP001055879">
    <property type="component" value="Linkage Group LG04"/>
</dbReference>
<organism evidence="1 2">
    <name type="scientific">Arctium lappa</name>
    <name type="common">Greater burdock</name>
    <name type="synonym">Lappa major</name>
    <dbReference type="NCBI Taxonomy" id="4217"/>
    <lineage>
        <taxon>Eukaryota</taxon>
        <taxon>Viridiplantae</taxon>
        <taxon>Streptophyta</taxon>
        <taxon>Embryophyta</taxon>
        <taxon>Tracheophyta</taxon>
        <taxon>Spermatophyta</taxon>
        <taxon>Magnoliopsida</taxon>
        <taxon>eudicotyledons</taxon>
        <taxon>Gunneridae</taxon>
        <taxon>Pentapetalae</taxon>
        <taxon>asterids</taxon>
        <taxon>campanulids</taxon>
        <taxon>Asterales</taxon>
        <taxon>Asteraceae</taxon>
        <taxon>Carduoideae</taxon>
        <taxon>Cardueae</taxon>
        <taxon>Arctiinae</taxon>
        <taxon>Arctium</taxon>
    </lineage>
</organism>
<reference evidence="1 2" key="2">
    <citation type="journal article" date="2022" name="Mol. Ecol. Resour.">
        <title>The genomes of chicory, endive, great burdock and yacon provide insights into Asteraceae paleo-polyploidization history and plant inulin production.</title>
        <authorList>
            <person name="Fan W."/>
            <person name="Wang S."/>
            <person name="Wang H."/>
            <person name="Wang A."/>
            <person name="Jiang F."/>
            <person name="Liu H."/>
            <person name="Zhao H."/>
            <person name="Xu D."/>
            <person name="Zhang Y."/>
        </authorList>
    </citation>
    <scope>NUCLEOTIDE SEQUENCE [LARGE SCALE GENOMIC DNA]</scope>
    <source>
        <strain evidence="2">cv. Niubang</strain>
    </source>
</reference>
<dbReference type="EMBL" id="CM042050">
    <property type="protein sequence ID" value="KAI3734694.1"/>
    <property type="molecule type" value="Genomic_DNA"/>
</dbReference>